<protein>
    <recommendedName>
        <fullName evidence="7">Myb-like domain-containing protein</fullName>
    </recommendedName>
</protein>
<comment type="subcellular location">
    <subcellularLocation>
        <location evidence="1">Nucleus</location>
    </subcellularLocation>
</comment>
<evidence type="ECO:0000256" key="5">
    <source>
        <dbReference type="ARBA" id="ARBA00023163"/>
    </source>
</evidence>
<evidence type="ECO:0000256" key="4">
    <source>
        <dbReference type="ARBA" id="ARBA00023015"/>
    </source>
</evidence>
<keyword evidence="4" id="KW-0805">Transcription regulation</keyword>
<dbReference type="InterPro" id="IPR006447">
    <property type="entry name" value="Myb_dom_plants"/>
</dbReference>
<dbReference type="FunFam" id="1.10.10.60:FF:000002">
    <property type="entry name" value="Myb family transcription factor"/>
    <property type="match status" value="1"/>
</dbReference>
<dbReference type="GO" id="GO:0005634">
    <property type="term" value="C:nucleus"/>
    <property type="evidence" value="ECO:0007669"/>
    <property type="project" value="UniProtKB-SubCell"/>
</dbReference>
<comment type="caution">
    <text evidence="8">The sequence shown here is derived from an EMBL/GenBank/DDBJ whole genome shotgun (WGS) entry which is preliminary data.</text>
</comment>
<accession>A0AAV8TYI4</accession>
<evidence type="ECO:0000313" key="9">
    <source>
        <dbReference type="Proteomes" id="UP001159364"/>
    </source>
</evidence>
<dbReference type="Proteomes" id="UP001159364">
    <property type="component" value="Linkage Group LG02"/>
</dbReference>
<dbReference type="PANTHER" id="PTHR31496">
    <property type="entry name" value="TRANSCRIPTION FACTOR KAN2-RELATED"/>
    <property type="match status" value="1"/>
</dbReference>
<dbReference type="Gene3D" id="1.10.10.60">
    <property type="entry name" value="Homeodomain-like"/>
    <property type="match status" value="1"/>
</dbReference>
<evidence type="ECO:0000256" key="6">
    <source>
        <dbReference type="ARBA" id="ARBA00023242"/>
    </source>
</evidence>
<dbReference type="GO" id="GO:0010158">
    <property type="term" value="P:abaxial cell fate specification"/>
    <property type="evidence" value="ECO:0007669"/>
    <property type="project" value="InterPro"/>
</dbReference>
<dbReference type="GO" id="GO:0000976">
    <property type="term" value="F:transcription cis-regulatory region binding"/>
    <property type="evidence" value="ECO:0007669"/>
    <property type="project" value="InterPro"/>
</dbReference>
<keyword evidence="3" id="KW-0221">Differentiation</keyword>
<keyword evidence="9" id="KW-1185">Reference proteome</keyword>
<keyword evidence="5" id="KW-0804">Transcription</keyword>
<reference evidence="8 9" key="1">
    <citation type="submission" date="2021-09" db="EMBL/GenBank/DDBJ databases">
        <title>Genomic insights and catalytic innovation underlie evolution of tropane alkaloids biosynthesis.</title>
        <authorList>
            <person name="Wang Y.-J."/>
            <person name="Tian T."/>
            <person name="Huang J.-P."/>
            <person name="Huang S.-X."/>
        </authorList>
    </citation>
    <scope>NUCLEOTIDE SEQUENCE [LARGE SCALE GENOMIC DNA]</scope>
    <source>
        <strain evidence="8">KIB-2018</strain>
        <tissue evidence="8">Leaf</tissue>
    </source>
</reference>
<feature type="domain" description="Myb-like" evidence="7">
    <location>
        <begin position="243"/>
        <end position="294"/>
    </location>
</feature>
<dbReference type="InterPro" id="IPR001005">
    <property type="entry name" value="SANT/Myb"/>
</dbReference>
<keyword evidence="2" id="KW-0217">Developmental protein</keyword>
<dbReference type="SUPFAM" id="SSF46689">
    <property type="entry name" value="Homeodomain-like"/>
    <property type="match status" value="1"/>
</dbReference>
<proteinExistence type="predicted"/>
<keyword evidence="6" id="KW-0539">Nucleus</keyword>
<dbReference type="NCBIfam" id="TIGR01557">
    <property type="entry name" value="myb_SHAQKYF"/>
    <property type="match status" value="1"/>
</dbReference>
<evidence type="ECO:0000256" key="2">
    <source>
        <dbReference type="ARBA" id="ARBA00022473"/>
    </source>
</evidence>
<dbReference type="EMBL" id="JAIWQS010000002">
    <property type="protein sequence ID" value="KAJ8771977.1"/>
    <property type="molecule type" value="Genomic_DNA"/>
</dbReference>
<dbReference type="Pfam" id="PF00249">
    <property type="entry name" value="Myb_DNA-binding"/>
    <property type="match status" value="1"/>
</dbReference>
<gene>
    <name evidence="8" type="ORF">K2173_027154</name>
</gene>
<sequence length="414" mass="46733">MSQKRVFDEQSLNQIPDLSLHISLPNSAPYSVCTRVNNDGDSFSTLDIWRRDHYDGLKSHSDSSLRVGSQADTELSLANPTSSTAFEAESPWRRNFSFGVREEDLSRQRLILSKYSKSGRTSHHINHGIRVLEPPGLNPIKGIPVYSNWSNSREIMDPRFCFNQMPYPSSSSTYAPDRSSVDNKTGNTSLRFNGISMETLRSSQYHDQQHQFGLGLGSAEIGMIRSRVLMPKLQTRRNMRAPRMRWTSSLHARFVHAVELLGGHERATPKSVLELMDVKDLTLAHVKSHLQMYRTVKSTDKLAASSDDEDVFPVATPSDKNAINLLKHGGASNGYIDQTSLWSNSSRGDWQQPCSSDVDRLRLEMISSEQELSDKQLEGREIAQSQRIGSNRELGNPSLEFTLGRTYWQSKEND</sequence>
<dbReference type="InterPro" id="IPR009057">
    <property type="entry name" value="Homeodomain-like_sf"/>
</dbReference>
<dbReference type="InterPro" id="IPR044847">
    <property type="entry name" value="KAN_fam"/>
</dbReference>
<organism evidence="8 9">
    <name type="scientific">Erythroxylum novogranatense</name>
    <dbReference type="NCBI Taxonomy" id="1862640"/>
    <lineage>
        <taxon>Eukaryota</taxon>
        <taxon>Viridiplantae</taxon>
        <taxon>Streptophyta</taxon>
        <taxon>Embryophyta</taxon>
        <taxon>Tracheophyta</taxon>
        <taxon>Spermatophyta</taxon>
        <taxon>Magnoliopsida</taxon>
        <taxon>eudicotyledons</taxon>
        <taxon>Gunneridae</taxon>
        <taxon>Pentapetalae</taxon>
        <taxon>rosids</taxon>
        <taxon>fabids</taxon>
        <taxon>Malpighiales</taxon>
        <taxon>Erythroxylaceae</taxon>
        <taxon>Erythroxylum</taxon>
    </lineage>
</organism>
<dbReference type="AlphaFoldDB" id="A0AAV8TYI4"/>
<evidence type="ECO:0000256" key="3">
    <source>
        <dbReference type="ARBA" id="ARBA00022782"/>
    </source>
</evidence>
<evidence type="ECO:0000259" key="7">
    <source>
        <dbReference type="Pfam" id="PF00249"/>
    </source>
</evidence>
<dbReference type="PANTHER" id="PTHR31496:SF3">
    <property type="entry name" value="TRANSCRIPTION REPRESSOR KAN1"/>
    <property type="match status" value="1"/>
</dbReference>
<evidence type="ECO:0000313" key="8">
    <source>
        <dbReference type="EMBL" id="KAJ8771977.1"/>
    </source>
</evidence>
<dbReference type="GO" id="GO:0006355">
    <property type="term" value="P:regulation of DNA-templated transcription"/>
    <property type="evidence" value="ECO:0007669"/>
    <property type="project" value="InterPro"/>
</dbReference>
<evidence type="ECO:0000256" key="1">
    <source>
        <dbReference type="ARBA" id="ARBA00004123"/>
    </source>
</evidence>
<name>A0AAV8TYI4_9ROSI</name>